<protein>
    <submittedName>
        <fullName evidence="1">Uncharacterized protein</fullName>
    </submittedName>
</protein>
<comment type="caution">
    <text evidence="1">The sequence shown here is derived from an EMBL/GenBank/DDBJ whole genome shotgun (WGS) entry which is preliminary data.</text>
</comment>
<accession>A0AAJ3H6F9</accession>
<dbReference type="RefSeq" id="WP_177026694.1">
    <property type="nucleotide sequence ID" value="NZ_JACAQR010000029.1"/>
</dbReference>
<gene>
    <name evidence="1" type="ORF">HX826_20155</name>
</gene>
<reference evidence="1 2" key="1">
    <citation type="submission" date="2020-04" db="EMBL/GenBank/DDBJ databases">
        <title>Molecular characterization of pseudomonads from Agaricus bisporus reveal novel blotch 2 pathogens in Western Europe.</title>
        <authorList>
            <person name="Taparia T."/>
            <person name="Krijger M."/>
            <person name="Haynes E."/>
            <person name="Elpinstone J.G."/>
            <person name="Noble R."/>
            <person name="Van Der Wolf J."/>
        </authorList>
    </citation>
    <scope>NUCLEOTIDE SEQUENCE [LARGE SCALE GENOMIC DNA]</scope>
    <source>
        <strain evidence="1 2">IPO3753</strain>
    </source>
</reference>
<organism evidence="1 2">
    <name type="scientific">Pseudomonas yamanorum</name>
    <dbReference type="NCBI Taxonomy" id="515393"/>
    <lineage>
        <taxon>Bacteria</taxon>
        <taxon>Pseudomonadati</taxon>
        <taxon>Pseudomonadota</taxon>
        <taxon>Gammaproteobacteria</taxon>
        <taxon>Pseudomonadales</taxon>
        <taxon>Pseudomonadaceae</taxon>
        <taxon>Pseudomonas</taxon>
    </lineage>
</organism>
<dbReference type="EMBL" id="JACAQR010000029">
    <property type="protein sequence ID" value="NWD44195.1"/>
    <property type="molecule type" value="Genomic_DNA"/>
</dbReference>
<dbReference type="AlphaFoldDB" id="A0AAJ3H6F9"/>
<dbReference type="Proteomes" id="UP000546584">
    <property type="component" value="Unassembled WGS sequence"/>
</dbReference>
<sequence>MSGQKSVEPDFAVESEKFQKYASGEGLSLERLVGGFYVDQKTQHAWAEWIRRAATEQRT</sequence>
<evidence type="ECO:0000313" key="2">
    <source>
        <dbReference type="Proteomes" id="UP000546584"/>
    </source>
</evidence>
<proteinExistence type="predicted"/>
<evidence type="ECO:0000313" key="1">
    <source>
        <dbReference type="EMBL" id="NWD44195.1"/>
    </source>
</evidence>
<name>A0AAJ3H6F9_9PSED</name>